<reference evidence="7 8" key="1">
    <citation type="submission" date="2020-04" db="EMBL/GenBank/DDBJ databases">
        <authorList>
            <person name="Alioto T."/>
            <person name="Alioto T."/>
            <person name="Gomez Garrido J."/>
        </authorList>
    </citation>
    <scope>NUCLEOTIDE SEQUENCE [LARGE SCALE GENOMIC DNA]</scope>
</reference>
<dbReference type="PANTHER" id="PTHR11375:SF0">
    <property type="entry name" value="ACIDIC LEUCINE-RICH NUCLEAR PHOSPHOPROTEIN 32 FAMILY MEMBER A"/>
    <property type="match status" value="1"/>
</dbReference>
<proteinExistence type="inferred from homology"/>
<protein>
    <recommendedName>
        <fullName evidence="5">Acidic leucine-rich nuclear phosphoprotein 32 family member A</fullName>
    </recommendedName>
</protein>
<dbReference type="InterPro" id="IPR001611">
    <property type="entry name" value="Leu-rich_rpt"/>
</dbReference>
<evidence type="ECO:0000256" key="6">
    <source>
        <dbReference type="SAM" id="MobiDB-lite"/>
    </source>
</evidence>
<dbReference type="GO" id="GO:0042393">
    <property type="term" value="F:histone binding"/>
    <property type="evidence" value="ECO:0007669"/>
    <property type="project" value="TreeGrafter"/>
</dbReference>
<feature type="region of interest" description="Disordered" evidence="6">
    <location>
        <begin position="148"/>
        <end position="282"/>
    </location>
</feature>
<feature type="compositionally biased region" description="Acidic residues" evidence="6">
    <location>
        <begin position="167"/>
        <end position="209"/>
    </location>
</feature>
<sequence length="282" mass="31298">MEKRIDLEKRGRPADQITELNLDNCRSTSIEGLTDEFMGLEKLSLINVGLTSLKGFPKLAKLKRLELSDNRISGGLNYLQGCPSLTHLNLSGNKIKDLEALDALKAFSNLRSLDLFNNEATTIDNYKEKVFNLLPSLKYLDGFDMDDHEAEESEGEEDELNGKKEESDSDDDSDQDDDGDDGSGGDDEDDLDDLDEEDDLVEEEEEEEEGGKLADLYKSNLDEEESNDEEWNGDSKLDSSAEVDDDIDSSEEEEEKAGKGKADSTQDPSNGALPDSEGKIFF</sequence>
<dbReference type="PANTHER" id="PTHR11375">
    <property type="entry name" value="ACIDIC LEUCINE-RICH NUCLEAR PHOSPHOPROTEIN 32"/>
    <property type="match status" value="1"/>
</dbReference>
<dbReference type="GO" id="GO:0005634">
    <property type="term" value="C:nucleus"/>
    <property type="evidence" value="ECO:0007669"/>
    <property type="project" value="TreeGrafter"/>
</dbReference>
<organism evidence="7 8">
    <name type="scientific">Cloeon dipterum</name>
    <dbReference type="NCBI Taxonomy" id="197152"/>
    <lineage>
        <taxon>Eukaryota</taxon>
        <taxon>Metazoa</taxon>
        <taxon>Ecdysozoa</taxon>
        <taxon>Arthropoda</taxon>
        <taxon>Hexapoda</taxon>
        <taxon>Insecta</taxon>
        <taxon>Pterygota</taxon>
        <taxon>Palaeoptera</taxon>
        <taxon>Ephemeroptera</taxon>
        <taxon>Pisciforma</taxon>
        <taxon>Baetidae</taxon>
        <taxon>Cloeon</taxon>
    </lineage>
</organism>
<keyword evidence="1" id="KW-0433">Leucine-rich repeat</keyword>
<comment type="similarity">
    <text evidence="3">Belongs to the ANP32 family.</text>
</comment>
<evidence type="ECO:0000313" key="7">
    <source>
        <dbReference type="EMBL" id="CAB3382360.1"/>
    </source>
</evidence>
<evidence type="ECO:0000256" key="3">
    <source>
        <dbReference type="ARBA" id="ARBA00025777"/>
    </source>
</evidence>
<feature type="compositionally biased region" description="Acidic residues" evidence="6">
    <location>
        <begin position="241"/>
        <end position="255"/>
    </location>
</feature>
<dbReference type="Gene3D" id="3.80.10.10">
    <property type="entry name" value="Ribonuclease Inhibitor"/>
    <property type="match status" value="1"/>
</dbReference>
<evidence type="ECO:0000256" key="2">
    <source>
        <dbReference type="ARBA" id="ARBA00022737"/>
    </source>
</evidence>
<dbReference type="InterPro" id="IPR032675">
    <property type="entry name" value="LRR_dom_sf"/>
</dbReference>
<dbReference type="EMBL" id="CADEPI010000267">
    <property type="protein sequence ID" value="CAB3382360.1"/>
    <property type="molecule type" value="Genomic_DNA"/>
</dbReference>
<dbReference type="SUPFAM" id="SSF52058">
    <property type="entry name" value="L domain-like"/>
    <property type="match status" value="1"/>
</dbReference>
<evidence type="ECO:0000313" key="8">
    <source>
        <dbReference type="Proteomes" id="UP000494165"/>
    </source>
</evidence>
<feature type="compositionally biased region" description="Acidic residues" evidence="6">
    <location>
        <begin position="222"/>
        <end position="232"/>
    </location>
</feature>
<keyword evidence="2" id="KW-0677">Repeat</keyword>
<dbReference type="OrthoDB" id="2160613at2759"/>
<comment type="caution">
    <text evidence="7">The sequence shown here is derived from an EMBL/GenBank/DDBJ whole genome shotgun (WGS) entry which is preliminary data.</text>
</comment>
<gene>
    <name evidence="7" type="ORF">CLODIP_2_CD10356</name>
</gene>
<name>A0A8S1DR05_9INSE</name>
<dbReference type="Pfam" id="PF14580">
    <property type="entry name" value="LRR_9"/>
    <property type="match status" value="1"/>
</dbReference>
<dbReference type="InterPro" id="IPR045081">
    <property type="entry name" value="AN32"/>
</dbReference>
<evidence type="ECO:0000256" key="1">
    <source>
        <dbReference type="ARBA" id="ARBA00022614"/>
    </source>
</evidence>
<dbReference type="FunFam" id="3.80.10.10:FF:000003">
    <property type="entry name" value="Acidic leucine-rich nuclear phosphoprotein 32 family member A"/>
    <property type="match status" value="1"/>
</dbReference>
<dbReference type="AlphaFoldDB" id="A0A8S1DR05"/>
<accession>A0A8S1DR05</accession>
<feature type="compositionally biased region" description="Acidic residues" evidence="6">
    <location>
        <begin position="148"/>
        <end position="159"/>
    </location>
</feature>
<evidence type="ECO:0000256" key="5">
    <source>
        <dbReference type="ARBA" id="ARBA00067860"/>
    </source>
</evidence>
<keyword evidence="8" id="KW-1185">Reference proteome</keyword>
<comment type="function">
    <text evidence="4">Implicated in a number of cellular processes, including proliferation, differentiation, caspase-dependent and caspase-independent apoptosis, suppression of transformation (tumor suppressor), inhibition of protein phosphatase 2A, regulation of mRNA trafficking and stability, and inhibition of acetyltransferases as part of the INHAT (inhibitor of histone acetyltransferases) complex.</text>
</comment>
<dbReference type="PROSITE" id="PS51450">
    <property type="entry name" value="LRR"/>
    <property type="match status" value="1"/>
</dbReference>
<dbReference type="Proteomes" id="UP000494165">
    <property type="component" value="Unassembled WGS sequence"/>
</dbReference>
<evidence type="ECO:0000256" key="4">
    <source>
        <dbReference type="ARBA" id="ARBA00056686"/>
    </source>
</evidence>